<dbReference type="KEGG" id="dalk:DSCA_46540"/>
<gene>
    <name evidence="1" type="ORF">DSCA_46540</name>
</gene>
<dbReference type="AlphaFoldDB" id="A0A5K7YWP8"/>
<organism evidence="1 2">
    <name type="scientific">Desulfosarcina alkanivorans</name>
    <dbReference type="NCBI Taxonomy" id="571177"/>
    <lineage>
        <taxon>Bacteria</taxon>
        <taxon>Pseudomonadati</taxon>
        <taxon>Thermodesulfobacteriota</taxon>
        <taxon>Desulfobacteria</taxon>
        <taxon>Desulfobacterales</taxon>
        <taxon>Desulfosarcinaceae</taxon>
        <taxon>Desulfosarcina</taxon>
    </lineage>
</organism>
<evidence type="ECO:0000313" key="2">
    <source>
        <dbReference type="Proteomes" id="UP000427906"/>
    </source>
</evidence>
<sequence length="73" mass="7662">MSESTALVPVPFFAPVRAGADSSFKFGEPTGGPLLLEQGGRTVASEPDDGMAYRRDGRLVGDACIGMIVNLYV</sequence>
<name>A0A5K7YWP8_9BACT</name>
<protein>
    <submittedName>
        <fullName evidence="1">Uncharacterized protein</fullName>
    </submittedName>
</protein>
<proteinExistence type="predicted"/>
<accession>A0A5K7YWP8</accession>
<dbReference type="Proteomes" id="UP000427906">
    <property type="component" value="Chromosome"/>
</dbReference>
<dbReference type="EMBL" id="AP021874">
    <property type="protein sequence ID" value="BBO70724.1"/>
    <property type="molecule type" value="Genomic_DNA"/>
</dbReference>
<evidence type="ECO:0000313" key="1">
    <source>
        <dbReference type="EMBL" id="BBO70724.1"/>
    </source>
</evidence>
<keyword evidence="2" id="KW-1185">Reference proteome</keyword>
<dbReference type="RefSeq" id="WP_155318654.1">
    <property type="nucleotide sequence ID" value="NZ_AP021874.1"/>
</dbReference>
<reference evidence="1 2" key="1">
    <citation type="submission" date="2019-11" db="EMBL/GenBank/DDBJ databases">
        <title>Comparative genomics of hydrocarbon-degrading Desulfosarcina strains.</title>
        <authorList>
            <person name="Watanabe M."/>
            <person name="Kojima H."/>
            <person name="Fukui M."/>
        </authorList>
    </citation>
    <scope>NUCLEOTIDE SEQUENCE [LARGE SCALE GENOMIC DNA]</scope>
    <source>
        <strain evidence="1 2">PL12</strain>
    </source>
</reference>